<name>A0A852S1R1_9ACTN</name>
<feature type="compositionally biased region" description="Low complexity" evidence="1">
    <location>
        <begin position="14"/>
        <end position="39"/>
    </location>
</feature>
<comment type="caution">
    <text evidence="2">The sequence shown here is derived from an EMBL/GenBank/DDBJ whole genome shotgun (WGS) entry which is preliminary data.</text>
</comment>
<feature type="region of interest" description="Disordered" evidence="1">
    <location>
        <begin position="267"/>
        <end position="290"/>
    </location>
</feature>
<feature type="region of interest" description="Disordered" evidence="1">
    <location>
        <begin position="1"/>
        <end position="48"/>
    </location>
</feature>
<dbReference type="AlphaFoldDB" id="A0A852S1R1"/>
<feature type="region of interest" description="Disordered" evidence="1">
    <location>
        <begin position="316"/>
        <end position="340"/>
    </location>
</feature>
<feature type="compositionally biased region" description="Polar residues" evidence="1">
    <location>
        <begin position="318"/>
        <end position="340"/>
    </location>
</feature>
<evidence type="ECO:0000313" key="3">
    <source>
        <dbReference type="Proteomes" id="UP000582231"/>
    </source>
</evidence>
<proteinExistence type="predicted"/>
<evidence type="ECO:0000313" key="2">
    <source>
        <dbReference type="EMBL" id="NYD32762.1"/>
    </source>
</evidence>
<dbReference type="Proteomes" id="UP000582231">
    <property type="component" value="Unassembled WGS sequence"/>
</dbReference>
<dbReference type="EMBL" id="JACCBF010000001">
    <property type="protein sequence ID" value="NYD32762.1"/>
    <property type="molecule type" value="Genomic_DNA"/>
</dbReference>
<reference evidence="2 3" key="1">
    <citation type="submission" date="2020-07" db="EMBL/GenBank/DDBJ databases">
        <title>Sequencing the genomes of 1000 actinobacteria strains.</title>
        <authorList>
            <person name="Klenk H.-P."/>
        </authorList>
    </citation>
    <scope>NUCLEOTIDE SEQUENCE [LARGE SCALE GENOMIC DNA]</scope>
    <source>
        <strain evidence="2 3">DSM 19082</strain>
    </source>
</reference>
<gene>
    <name evidence="2" type="ORF">BJ958_004308</name>
</gene>
<accession>A0A852S1R1</accession>
<sequence length="340" mass="34279">MSHRRPLFRRCRESPIQAATPAASPATPAVPTCAATSPSLSRSSAGPMPVCTSAGRSLGSDLPTSGSAGSAFGVATGGFAVSDGLEVAAGDAGRVVDGELDGDAGGCGGCGVGDALAEGLAVGDAGGVGGSGAGGLANIEALPKRAASWCPKTSPIGSSKASRGSPTACAWVGPGSAATACVPSGTDRATRPAAVMTYPTLLLPMPRPSVARLTQCRLHRSDVQRAVDLTAQPGHRMAPTFFRRACAYTPATATHGEHLPRPEYANAARSQADNGNGPRRTTGDMTSPSYRGECLMPSAWPNSCSITVLRRSEPAFATSISESARHSSPPNENKLVSPSV</sequence>
<evidence type="ECO:0000256" key="1">
    <source>
        <dbReference type="SAM" id="MobiDB-lite"/>
    </source>
</evidence>
<organism evidence="2 3">
    <name type="scientific">Nocardioides kongjuensis</name>
    <dbReference type="NCBI Taxonomy" id="349522"/>
    <lineage>
        <taxon>Bacteria</taxon>
        <taxon>Bacillati</taxon>
        <taxon>Actinomycetota</taxon>
        <taxon>Actinomycetes</taxon>
        <taxon>Propionibacteriales</taxon>
        <taxon>Nocardioidaceae</taxon>
        <taxon>Nocardioides</taxon>
    </lineage>
</organism>
<keyword evidence="3" id="KW-1185">Reference proteome</keyword>
<protein>
    <submittedName>
        <fullName evidence="2">Uncharacterized protein</fullName>
    </submittedName>
</protein>